<reference evidence="3" key="2">
    <citation type="submission" date="2025-08" db="UniProtKB">
        <authorList>
            <consortium name="RefSeq"/>
        </authorList>
    </citation>
    <scope>IDENTIFICATION</scope>
    <source>
        <tissue evidence="3">Leaf</tissue>
    </source>
</reference>
<accession>A0ABM0WEM0</accession>
<evidence type="ECO:0000313" key="2">
    <source>
        <dbReference type="Proteomes" id="UP000694864"/>
    </source>
</evidence>
<reference evidence="2" key="1">
    <citation type="journal article" date="2014" name="Nat. Commun.">
        <title>The emerging biofuel crop Camelina sativa retains a highly undifferentiated hexaploid genome structure.</title>
        <authorList>
            <person name="Kagale S."/>
            <person name="Koh C."/>
            <person name="Nixon J."/>
            <person name="Bollina V."/>
            <person name="Clarke W.E."/>
            <person name="Tuteja R."/>
            <person name="Spillane C."/>
            <person name="Robinson S.J."/>
            <person name="Links M.G."/>
            <person name="Clarke C."/>
            <person name="Higgins E.E."/>
            <person name="Huebert T."/>
            <person name="Sharpe A.G."/>
            <person name="Parkin I.A."/>
        </authorList>
    </citation>
    <scope>NUCLEOTIDE SEQUENCE [LARGE SCALE GENOMIC DNA]</scope>
    <source>
        <strain evidence="2">cv. DH55</strain>
    </source>
</reference>
<organism evidence="2 3">
    <name type="scientific">Camelina sativa</name>
    <name type="common">False flax</name>
    <name type="synonym">Myagrum sativum</name>
    <dbReference type="NCBI Taxonomy" id="90675"/>
    <lineage>
        <taxon>Eukaryota</taxon>
        <taxon>Viridiplantae</taxon>
        <taxon>Streptophyta</taxon>
        <taxon>Embryophyta</taxon>
        <taxon>Tracheophyta</taxon>
        <taxon>Spermatophyta</taxon>
        <taxon>Magnoliopsida</taxon>
        <taxon>eudicotyledons</taxon>
        <taxon>Gunneridae</taxon>
        <taxon>Pentapetalae</taxon>
        <taxon>rosids</taxon>
        <taxon>malvids</taxon>
        <taxon>Brassicales</taxon>
        <taxon>Brassicaceae</taxon>
        <taxon>Camelineae</taxon>
        <taxon>Camelina</taxon>
    </lineage>
</organism>
<protein>
    <submittedName>
        <fullName evidence="3">Myb-like protein P</fullName>
    </submittedName>
</protein>
<dbReference type="PANTHER" id="PTHR47481:SF22">
    <property type="entry name" value="RETROTRANSPOSON GAG DOMAIN-CONTAINING PROTEIN"/>
    <property type="match status" value="1"/>
</dbReference>
<dbReference type="GeneID" id="104749952"/>
<name>A0ABM0WEM0_CAMSA</name>
<gene>
    <name evidence="3" type="primary">LOC104749952</name>
</gene>
<evidence type="ECO:0000256" key="1">
    <source>
        <dbReference type="SAM" id="MobiDB-lite"/>
    </source>
</evidence>
<keyword evidence="2" id="KW-1185">Reference proteome</keyword>
<sequence length="243" mass="27124">MTSTKPLFNVNTSNVTKLNDVNYLMWSLQLHALIDGYELAGYLDGSHPAPSPTVTVDAVVTPNPDYTFWKRQDRLLYSALLGAISPTVQPLVSRAVTAAEVWTTLASIFAKPSRGHVQGIKTQIKVWTKGNMTIDEYDQIEKILEGLPEDYKPVVDQIEGKDVPPTIHDVHERLRNRESRLLAAAAVTPTPFPVSANVVHHRMDNANVTNNNNTNTRNNGRSRNHSQQSCSFNNNNNNWQPSQ</sequence>
<evidence type="ECO:0000313" key="3">
    <source>
        <dbReference type="RefSeq" id="XP_010469972.1"/>
    </source>
</evidence>
<dbReference type="RefSeq" id="XP_010469972.1">
    <property type="nucleotide sequence ID" value="XM_010471670.1"/>
</dbReference>
<dbReference type="PANTHER" id="PTHR47481">
    <property type="match status" value="1"/>
</dbReference>
<feature type="region of interest" description="Disordered" evidence="1">
    <location>
        <begin position="206"/>
        <end position="243"/>
    </location>
</feature>
<dbReference type="Proteomes" id="UP000694864">
    <property type="component" value="Chromosome 2"/>
</dbReference>
<proteinExistence type="predicted"/>